<dbReference type="Ensembl" id="ENSSSCT00070026089.1">
    <property type="protein sequence ID" value="ENSSSCP00070021665.1"/>
    <property type="gene ID" value="ENSSSCG00070013375.1"/>
</dbReference>
<sequence length="91" mass="10411">MDFPINNHQQESERIYQQCLSWVTVCDQLLLSKEGGHGVIWPLTFHSVGLHFLFSGFPSFIYAVVRPLPLIDLHDLLDMKKAGLLCIQCLQ</sequence>
<dbReference type="AlphaFoldDB" id="A0A4X1U1J4"/>
<evidence type="ECO:0000313" key="1">
    <source>
        <dbReference type="Ensembl" id="ENSSSCP00070021665.1"/>
    </source>
</evidence>
<proteinExistence type="predicted"/>
<reference evidence="1" key="2">
    <citation type="submission" date="2025-08" db="UniProtKB">
        <authorList>
            <consortium name="Ensembl"/>
        </authorList>
    </citation>
    <scope>IDENTIFICATION</scope>
</reference>
<organism evidence="1 2">
    <name type="scientific">Sus scrofa</name>
    <name type="common">Pig</name>
    <dbReference type="NCBI Taxonomy" id="9823"/>
    <lineage>
        <taxon>Eukaryota</taxon>
        <taxon>Metazoa</taxon>
        <taxon>Chordata</taxon>
        <taxon>Craniata</taxon>
        <taxon>Vertebrata</taxon>
        <taxon>Euteleostomi</taxon>
        <taxon>Mammalia</taxon>
        <taxon>Eutheria</taxon>
        <taxon>Laurasiatheria</taxon>
        <taxon>Artiodactyla</taxon>
        <taxon>Suina</taxon>
        <taxon>Suidae</taxon>
        <taxon>Sus</taxon>
    </lineage>
</organism>
<evidence type="ECO:0000313" key="2">
    <source>
        <dbReference type="Proteomes" id="UP000314985"/>
    </source>
</evidence>
<name>A0A4X1U1J4_PIG</name>
<accession>A0A4X1U1J4</accession>
<reference evidence="1 2" key="1">
    <citation type="submission" date="2017-08" db="EMBL/GenBank/DDBJ databases">
        <title>USMARCv1.0.</title>
        <authorList>
            <person name="Hannum G.I."/>
            <person name="Koren S."/>
            <person name="Schroeder S.G."/>
            <person name="Chin S.C."/>
            <person name="Nonneman D.J."/>
            <person name="Becker S.A."/>
            <person name="Rosen B.D."/>
            <person name="Bickhart D.M."/>
            <person name="Putnam N.H."/>
            <person name="Green R.E."/>
            <person name="Tuggle C.K."/>
            <person name="Liu H."/>
            <person name="Rohrer G.A."/>
            <person name="Warr A."/>
            <person name="Hall R."/>
            <person name="Kim K."/>
            <person name="Hume D.A."/>
            <person name="Talbot R."/>
            <person name="Chow W."/>
            <person name="Howe K."/>
            <person name="Schwartz A.S."/>
            <person name="Watson M."/>
            <person name="Archibald A.L."/>
            <person name="Phillippy A.M."/>
            <person name="Smith T.P.L."/>
        </authorList>
    </citation>
    <scope>NUCLEOTIDE SEQUENCE [LARGE SCALE GENOMIC DNA]</scope>
</reference>
<protein>
    <submittedName>
        <fullName evidence="1">Uncharacterized protein</fullName>
    </submittedName>
</protein>
<dbReference type="Proteomes" id="UP000314985">
    <property type="component" value="Chromosome 16"/>
</dbReference>